<evidence type="ECO:0000256" key="11">
    <source>
        <dbReference type="ARBA" id="ARBA00023268"/>
    </source>
</evidence>
<keyword evidence="10 14" id="KW-0067">ATP-binding</keyword>
<dbReference type="InterPro" id="IPR015864">
    <property type="entry name" value="FAD_synthase"/>
</dbReference>
<evidence type="ECO:0000256" key="3">
    <source>
        <dbReference type="ARBA" id="ARBA00022630"/>
    </source>
</evidence>
<evidence type="ECO:0000256" key="8">
    <source>
        <dbReference type="ARBA" id="ARBA00022777"/>
    </source>
</evidence>
<evidence type="ECO:0000313" key="17">
    <source>
        <dbReference type="Proteomes" id="UP000290921"/>
    </source>
</evidence>
<dbReference type="GO" id="GO:0005524">
    <property type="term" value="F:ATP binding"/>
    <property type="evidence" value="ECO:0007669"/>
    <property type="project" value="UniProtKB-UniRule"/>
</dbReference>
<evidence type="ECO:0000256" key="12">
    <source>
        <dbReference type="ARBA" id="ARBA00047880"/>
    </source>
</evidence>
<dbReference type="PANTHER" id="PTHR22749:SF6">
    <property type="entry name" value="RIBOFLAVIN KINASE"/>
    <property type="match status" value="1"/>
</dbReference>
<comment type="pathway">
    <text evidence="1 14">Cofactor biosynthesis; FAD biosynthesis; FAD from FMN: step 1/1.</text>
</comment>
<dbReference type="NCBIfam" id="TIGR00083">
    <property type="entry name" value="ribF"/>
    <property type="match status" value="1"/>
</dbReference>
<dbReference type="InterPro" id="IPR023468">
    <property type="entry name" value="Riboflavin_kinase"/>
</dbReference>
<dbReference type="GO" id="GO:0006747">
    <property type="term" value="P:FAD biosynthetic process"/>
    <property type="evidence" value="ECO:0007669"/>
    <property type="project" value="UniProtKB-UniRule"/>
</dbReference>
<dbReference type="SUPFAM" id="SSF82114">
    <property type="entry name" value="Riboflavin kinase-like"/>
    <property type="match status" value="1"/>
</dbReference>
<evidence type="ECO:0000256" key="10">
    <source>
        <dbReference type="ARBA" id="ARBA00022840"/>
    </source>
</evidence>
<keyword evidence="6 14" id="KW-0548">Nucleotidyltransferase</keyword>
<dbReference type="GO" id="GO:0009231">
    <property type="term" value="P:riboflavin biosynthetic process"/>
    <property type="evidence" value="ECO:0007669"/>
    <property type="project" value="InterPro"/>
</dbReference>
<dbReference type="InterPro" id="IPR002606">
    <property type="entry name" value="Riboflavin_kinase_bac"/>
</dbReference>
<dbReference type="SMART" id="SM00904">
    <property type="entry name" value="Flavokinase"/>
    <property type="match status" value="1"/>
</dbReference>
<comment type="catalytic activity">
    <reaction evidence="12 14">
        <text>riboflavin + ATP = FMN + ADP + H(+)</text>
        <dbReference type="Rhea" id="RHEA:14357"/>
        <dbReference type="ChEBI" id="CHEBI:15378"/>
        <dbReference type="ChEBI" id="CHEBI:30616"/>
        <dbReference type="ChEBI" id="CHEBI:57986"/>
        <dbReference type="ChEBI" id="CHEBI:58210"/>
        <dbReference type="ChEBI" id="CHEBI:456216"/>
        <dbReference type="EC" id="2.7.1.26"/>
    </reaction>
</comment>
<evidence type="ECO:0000313" key="16">
    <source>
        <dbReference type="EMBL" id="RXI47580.1"/>
    </source>
</evidence>
<evidence type="ECO:0000256" key="7">
    <source>
        <dbReference type="ARBA" id="ARBA00022741"/>
    </source>
</evidence>
<dbReference type="EMBL" id="QMAP01000008">
    <property type="protein sequence ID" value="RXI47580.1"/>
    <property type="molecule type" value="Genomic_DNA"/>
</dbReference>
<keyword evidence="11" id="KW-0511">Multifunctional enzyme</keyword>
<dbReference type="PANTHER" id="PTHR22749">
    <property type="entry name" value="RIBOFLAVIN KINASE/FMN ADENYLYLTRANSFERASE"/>
    <property type="match status" value="1"/>
</dbReference>
<evidence type="ECO:0000256" key="4">
    <source>
        <dbReference type="ARBA" id="ARBA00022643"/>
    </source>
</evidence>
<dbReference type="EC" id="2.7.7.2" evidence="14"/>
<dbReference type="InterPro" id="IPR014729">
    <property type="entry name" value="Rossmann-like_a/b/a_fold"/>
</dbReference>
<comment type="similarity">
    <text evidence="14">Belongs to the ribF family.</text>
</comment>
<dbReference type="PIRSF" id="PIRSF004491">
    <property type="entry name" value="FAD_Synth"/>
    <property type="match status" value="1"/>
</dbReference>
<dbReference type="CDD" id="cd02064">
    <property type="entry name" value="FAD_synthetase_N"/>
    <property type="match status" value="1"/>
</dbReference>
<dbReference type="AlphaFoldDB" id="A0A4Q0VA75"/>
<organism evidence="16 17">
    <name type="scientific">Clostridium tetani</name>
    <dbReference type="NCBI Taxonomy" id="1513"/>
    <lineage>
        <taxon>Bacteria</taxon>
        <taxon>Bacillati</taxon>
        <taxon>Bacillota</taxon>
        <taxon>Clostridia</taxon>
        <taxon>Eubacteriales</taxon>
        <taxon>Clostridiaceae</taxon>
        <taxon>Clostridium</taxon>
    </lineage>
</organism>
<evidence type="ECO:0000256" key="6">
    <source>
        <dbReference type="ARBA" id="ARBA00022695"/>
    </source>
</evidence>
<dbReference type="Gene3D" id="3.40.50.620">
    <property type="entry name" value="HUPs"/>
    <property type="match status" value="1"/>
</dbReference>
<dbReference type="EC" id="2.7.1.26" evidence="14"/>
<keyword evidence="4 14" id="KW-0288">FMN</keyword>
<dbReference type="GO" id="GO:0008531">
    <property type="term" value="F:riboflavin kinase activity"/>
    <property type="evidence" value="ECO:0007669"/>
    <property type="project" value="UniProtKB-UniRule"/>
</dbReference>
<dbReference type="FunFam" id="3.40.50.620:FF:000021">
    <property type="entry name" value="Riboflavin biosynthesis protein"/>
    <property type="match status" value="1"/>
</dbReference>
<dbReference type="Pfam" id="PF06574">
    <property type="entry name" value="FAD_syn"/>
    <property type="match status" value="1"/>
</dbReference>
<evidence type="ECO:0000256" key="9">
    <source>
        <dbReference type="ARBA" id="ARBA00022827"/>
    </source>
</evidence>
<dbReference type="SUPFAM" id="SSF52374">
    <property type="entry name" value="Nucleotidylyl transferase"/>
    <property type="match status" value="1"/>
</dbReference>
<keyword evidence="9 14" id="KW-0274">FAD</keyword>
<dbReference type="InterPro" id="IPR023465">
    <property type="entry name" value="Riboflavin_kinase_dom_sf"/>
</dbReference>
<dbReference type="GO" id="GO:0009398">
    <property type="term" value="P:FMN biosynthetic process"/>
    <property type="evidence" value="ECO:0007669"/>
    <property type="project" value="UniProtKB-UniRule"/>
</dbReference>
<name>A0A4Q0VA75_CLOTA</name>
<sequence>MNMDIIEEEIKTKYNLDIYVALGSFDGLHLGHMKLIDKAIKLAKENNGKSMVYTFKNHPLGVINENLAPKLLMDNSTKIEVLKNKGVDILRFICFDKNFMEISPEDFILNIIKQYNIKGIVVGFNFRFGHKNSGDVELLKELSKKYNFQLFIVGPVEYNDEVVSSSRIRKTISEYGNVEEAKEMLPHPYFLEGNVIKGRQIGRKMGFPTINLNYNKDFVIPKNGVYFTGVLYNSKFYKGITNIGYNPTVKSKKLNIETHVLNFNEEIYGEKIRLYFLSRLRNEKKFKSLEELSLTIKKDKGYVNKQSLDLIVKNNLQI</sequence>
<dbReference type="Gene3D" id="2.40.30.30">
    <property type="entry name" value="Riboflavin kinase-like"/>
    <property type="match status" value="1"/>
</dbReference>
<evidence type="ECO:0000256" key="2">
    <source>
        <dbReference type="ARBA" id="ARBA00005201"/>
    </source>
</evidence>
<dbReference type="Proteomes" id="UP000290921">
    <property type="component" value="Unassembled WGS sequence"/>
</dbReference>
<dbReference type="UniPathway" id="UPA00277">
    <property type="reaction ID" value="UER00407"/>
</dbReference>
<evidence type="ECO:0000256" key="1">
    <source>
        <dbReference type="ARBA" id="ARBA00004726"/>
    </source>
</evidence>
<comment type="catalytic activity">
    <reaction evidence="13 14">
        <text>FMN + ATP + H(+) = FAD + diphosphate</text>
        <dbReference type="Rhea" id="RHEA:17237"/>
        <dbReference type="ChEBI" id="CHEBI:15378"/>
        <dbReference type="ChEBI" id="CHEBI:30616"/>
        <dbReference type="ChEBI" id="CHEBI:33019"/>
        <dbReference type="ChEBI" id="CHEBI:57692"/>
        <dbReference type="ChEBI" id="CHEBI:58210"/>
        <dbReference type="EC" id="2.7.7.2"/>
    </reaction>
</comment>
<evidence type="ECO:0000256" key="13">
    <source>
        <dbReference type="ARBA" id="ARBA00049494"/>
    </source>
</evidence>
<reference evidence="16 17" key="1">
    <citation type="submission" date="2018-06" db="EMBL/GenBank/DDBJ databases">
        <title>Genome conservation of Clostridium tetani.</title>
        <authorList>
            <person name="Bruggemann H."/>
            <person name="Popoff M.R."/>
        </authorList>
    </citation>
    <scope>NUCLEOTIDE SEQUENCE [LARGE SCALE GENOMIC DNA]</scope>
    <source>
        <strain evidence="16 17">2017.061</strain>
    </source>
</reference>
<evidence type="ECO:0000259" key="15">
    <source>
        <dbReference type="SMART" id="SM00904"/>
    </source>
</evidence>
<keyword evidence="7 14" id="KW-0547">Nucleotide-binding</keyword>
<dbReference type="UniPathway" id="UPA00276">
    <property type="reaction ID" value="UER00406"/>
</dbReference>
<dbReference type="Pfam" id="PF01687">
    <property type="entry name" value="Flavokinase"/>
    <property type="match status" value="1"/>
</dbReference>
<gene>
    <name evidence="16" type="ORF">DP130_09710</name>
</gene>
<dbReference type="GO" id="GO:0003919">
    <property type="term" value="F:FMN adenylyltransferase activity"/>
    <property type="evidence" value="ECO:0007669"/>
    <property type="project" value="UniProtKB-UniRule"/>
</dbReference>
<comment type="caution">
    <text evidence="16">The sequence shown here is derived from an EMBL/GenBank/DDBJ whole genome shotgun (WGS) entry which is preliminary data.</text>
</comment>
<protein>
    <recommendedName>
        <fullName evidence="14">Riboflavin biosynthesis protein</fullName>
    </recommendedName>
    <domain>
        <recommendedName>
            <fullName evidence="14">Riboflavin kinase</fullName>
            <ecNumber evidence="14">2.7.1.26</ecNumber>
        </recommendedName>
        <alternativeName>
            <fullName evidence="14">Flavokinase</fullName>
        </alternativeName>
    </domain>
    <domain>
        <recommendedName>
            <fullName evidence="14">FMN adenylyltransferase</fullName>
            <ecNumber evidence="14">2.7.7.2</ecNumber>
        </recommendedName>
        <alternativeName>
            <fullName evidence="14">FAD pyrophosphorylase</fullName>
        </alternativeName>
        <alternativeName>
            <fullName evidence="14">FAD synthase</fullName>
        </alternativeName>
    </domain>
</protein>
<feature type="domain" description="Riboflavin kinase" evidence="15">
    <location>
        <begin position="184"/>
        <end position="308"/>
    </location>
</feature>
<dbReference type="NCBIfam" id="NF004162">
    <property type="entry name" value="PRK05627.1-5"/>
    <property type="match status" value="1"/>
</dbReference>
<evidence type="ECO:0000256" key="14">
    <source>
        <dbReference type="PIRNR" id="PIRNR004491"/>
    </source>
</evidence>
<accession>A0A4Q0VA75</accession>
<keyword evidence="8 14" id="KW-0418">Kinase</keyword>
<proteinExistence type="inferred from homology"/>
<keyword evidence="5 14" id="KW-0808">Transferase</keyword>
<dbReference type="InterPro" id="IPR015865">
    <property type="entry name" value="Riboflavin_kinase_bac/euk"/>
</dbReference>
<keyword evidence="3 14" id="KW-0285">Flavoprotein</keyword>
<comment type="pathway">
    <text evidence="2 14">Cofactor biosynthesis; FMN biosynthesis; FMN from riboflavin (ATP route): step 1/1.</text>
</comment>
<evidence type="ECO:0000256" key="5">
    <source>
        <dbReference type="ARBA" id="ARBA00022679"/>
    </source>
</evidence>